<feature type="compositionally biased region" description="Basic and acidic residues" evidence="1">
    <location>
        <begin position="47"/>
        <end position="61"/>
    </location>
</feature>
<dbReference type="AlphaFoldDB" id="V8P6H3"/>
<evidence type="ECO:0000313" key="2">
    <source>
        <dbReference type="EMBL" id="ETE69940.1"/>
    </source>
</evidence>
<dbReference type="EMBL" id="AZIM01000656">
    <property type="protein sequence ID" value="ETE69940.1"/>
    <property type="molecule type" value="Genomic_DNA"/>
</dbReference>
<evidence type="ECO:0000313" key="3">
    <source>
        <dbReference type="Proteomes" id="UP000018936"/>
    </source>
</evidence>
<accession>V8P6H3</accession>
<sequence length="72" mass="8195">MLVFKRRAVWGDERVGVPFVRGPGFCDHSARVETRRRETNLASRIRRQLESKGSGEPRRISDACPVPGECQK</sequence>
<evidence type="ECO:0000256" key="1">
    <source>
        <dbReference type="SAM" id="MobiDB-lite"/>
    </source>
</evidence>
<name>V8P6H3_OPHHA</name>
<proteinExistence type="predicted"/>
<comment type="caution">
    <text evidence="2">The sequence shown here is derived from an EMBL/GenBank/DDBJ whole genome shotgun (WGS) entry which is preliminary data.</text>
</comment>
<dbReference type="Proteomes" id="UP000018936">
    <property type="component" value="Unassembled WGS sequence"/>
</dbReference>
<feature type="non-terminal residue" evidence="2">
    <location>
        <position position="1"/>
    </location>
</feature>
<reference evidence="2 3" key="1">
    <citation type="journal article" date="2013" name="Proc. Natl. Acad. Sci. U.S.A.">
        <title>The king cobra genome reveals dynamic gene evolution and adaptation in the snake venom system.</title>
        <authorList>
            <person name="Vonk F.J."/>
            <person name="Casewell N.R."/>
            <person name="Henkel C.V."/>
            <person name="Heimberg A.M."/>
            <person name="Jansen H.J."/>
            <person name="McCleary R.J."/>
            <person name="Kerkkamp H.M."/>
            <person name="Vos R.A."/>
            <person name="Guerreiro I."/>
            <person name="Calvete J.J."/>
            <person name="Wuster W."/>
            <person name="Woods A.E."/>
            <person name="Logan J.M."/>
            <person name="Harrison R.A."/>
            <person name="Castoe T.A."/>
            <person name="de Koning A.P."/>
            <person name="Pollock D.D."/>
            <person name="Yandell M."/>
            <person name="Calderon D."/>
            <person name="Renjifo C."/>
            <person name="Currier R.B."/>
            <person name="Salgado D."/>
            <person name="Pla D."/>
            <person name="Sanz L."/>
            <person name="Hyder A.S."/>
            <person name="Ribeiro J.M."/>
            <person name="Arntzen J.W."/>
            <person name="van den Thillart G.E."/>
            <person name="Boetzer M."/>
            <person name="Pirovano W."/>
            <person name="Dirks R.P."/>
            <person name="Spaink H.P."/>
            <person name="Duboule D."/>
            <person name="McGlinn E."/>
            <person name="Kini R.M."/>
            <person name="Richardson M.K."/>
        </authorList>
    </citation>
    <scope>NUCLEOTIDE SEQUENCE</scope>
    <source>
        <tissue evidence="2">Blood</tissue>
    </source>
</reference>
<protein>
    <submittedName>
        <fullName evidence="2">Uncharacterized protein</fullName>
    </submittedName>
</protein>
<feature type="region of interest" description="Disordered" evidence="1">
    <location>
        <begin position="37"/>
        <end position="72"/>
    </location>
</feature>
<gene>
    <name evidence="2" type="ORF">L345_04262</name>
</gene>
<organism evidence="2 3">
    <name type="scientific">Ophiophagus hannah</name>
    <name type="common">King cobra</name>
    <name type="synonym">Naja hannah</name>
    <dbReference type="NCBI Taxonomy" id="8665"/>
    <lineage>
        <taxon>Eukaryota</taxon>
        <taxon>Metazoa</taxon>
        <taxon>Chordata</taxon>
        <taxon>Craniata</taxon>
        <taxon>Vertebrata</taxon>
        <taxon>Euteleostomi</taxon>
        <taxon>Lepidosauria</taxon>
        <taxon>Squamata</taxon>
        <taxon>Bifurcata</taxon>
        <taxon>Unidentata</taxon>
        <taxon>Episquamata</taxon>
        <taxon>Toxicofera</taxon>
        <taxon>Serpentes</taxon>
        <taxon>Colubroidea</taxon>
        <taxon>Elapidae</taxon>
        <taxon>Elapinae</taxon>
        <taxon>Ophiophagus</taxon>
    </lineage>
</organism>
<keyword evidence="3" id="KW-1185">Reference proteome</keyword>